<feature type="transmembrane region" description="Helical" evidence="2">
    <location>
        <begin position="400"/>
        <end position="420"/>
    </location>
</feature>
<dbReference type="STRING" id="1850517.A8708_09415"/>
<feature type="transmembrane region" description="Helical" evidence="2">
    <location>
        <begin position="220"/>
        <end position="240"/>
    </location>
</feature>
<dbReference type="GO" id="GO:0005886">
    <property type="term" value="C:plasma membrane"/>
    <property type="evidence" value="ECO:0007669"/>
    <property type="project" value="TreeGrafter"/>
</dbReference>
<feature type="domain" description="Phosphatidic acid phosphatase type 2/haloperoxidase" evidence="3">
    <location>
        <begin position="335"/>
        <end position="409"/>
    </location>
</feature>
<dbReference type="Proteomes" id="UP000078454">
    <property type="component" value="Unassembled WGS sequence"/>
</dbReference>
<dbReference type="PANTHER" id="PTHR42709">
    <property type="entry name" value="ALKALINE PHOSPHATASE LIKE PROTEIN"/>
    <property type="match status" value="1"/>
</dbReference>
<dbReference type="InterPro" id="IPR036938">
    <property type="entry name" value="PAP2/HPO_sf"/>
</dbReference>
<dbReference type="Pfam" id="PF01569">
    <property type="entry name" value="PAP2"/>
    <property type="match status" value="1"/>
</dbReference>
<dbReference type="InterPro" id="IPR000326">
    <property type="entry name" value="PAP2/HPO"/>
</dbReference>
<feature type="transmembrane region" description="Helical" evidence="2">
    <location>
        <begin position="274"/>
        <end position="295"/>
    </location>
</feature>
<feature type="transmembrane region" description="Helical" evidence="2">
    <location>
        <begin position="169"/>
        <end position="190"/>
    </location>
</feature>
<organism evidence="5 6">
    <name type="scientific">Paenibacillus oryzisoli</name>
    <dbReference type="NCBI Taxonomy" id="1850517"/>
    <lineage>
        <taxon>Bacteria</taxon>
        <taxon>Bacillati</taxon>
        <taxon>Bacillota</taxon>
        <taxon>Bacilli</taxon>
        <taxon>Bacillales</taxon>
        <taxon>Paenibacillaceae</taxon>
        <taxon>Paenibacillus</taxon>
    </lineage>
</organism>
<dbReference type="InterPro" id="IPR051311">
    <property type="entry name" value="DedA_domain"/>
</dbReference>
<evidence type="ECO:0000259" key="3">
    <source>
        <dbReference type="Pfam" id="PF01569"/>
    </source>
</evidence>
<gene>
    <name evidence="5" type="ORF">A8708_09415</name>
</gene>
<keyword evidence="2" id="KW-1133">Transmembrane helix</keyword>
<dbReference type="AlphaFoldDB" id="A0A198A423"/>
<keyword evidence="2" id="KW-0812">Transmembrane</keyword>
<feature type="transmembrane region" description="Helical" evidence="2">
    <location>
        <begin position="370"/>
        <end position="388"/>
    </location>
</feature>
<dbReference type="InterPro" id="IPR032816">
    <property type="entry name" value="VTT_dom"/>
</dbReference>
<evidence type="ECO:0000313" key="5">
    <source>
        <dbReference type="EMBL" id="OAS15900.1"/>
    </source>
</evidence>
<accession>A0A198A423</accession>
<feature type="transmembrane region" description="Helical" evidence="2">
    <location>
        <begin position="338"/>
        <end position="358"/>
    </location>
</feature>
<feature type="transmembrane region" description="Helical" evidence="2">
    <location>
        <begin position="307"/>
        <end position="326"/>
    </location>
</feature>
<dbReference type="Pfam" id="PF09335">
    <property type="entry name" value="VTT_dom"/>
    <property type="match status" value="1"/>
</dbReference>
<evidence type="ECO:0000259" key="4">
    <source>
        <dbReference type="Pfam" id="PF09335"/>
    </source>
</evidence>
<dbReference type="EMBL" id="LYPB01000078">
    <property type="protein sequence ID" value="OAS15900.1"/>
    <property type="molecule type" value="Genomic_DNA"/>
</dbReference>
<name>A0A198A423_9BACL</name>
<evidence type="ECO:0000256" key="2">
    <source>
        <dbReference type="SAM" id="Phobius"/>
    </source>
</evidence>
<feature type="transmembrane region" description="Helical" evidence="2">
    <location>
        <begin position="136"/>
        <end position="157"/>
    </location>
</feature>
<dbReference type="PANTHER" id="PTHR42709:SF9">
    <property type="entry name" value="ALKALINE PHOSPHATASE LIKE PROTEIN"/>
    <property type="match status" value="1"/>
</dbReference>
<dbReference type="RefSeq" id="WP_068667748.1">
    <property type="nucleotide sequence ID" value="NZ_LYPB01000078.1"/>
</dbReference>
<dbReference type="Gene3D" id="1.20.144.10">
    <property type="entry name" value="Phosphatidic acid phosphatase type 2/haloperoxidase"/>
    <property type="match status" value="1"/>
</dbReference>
<feature type="transmembrane region" description="Helical" evidence="2">
    <location>
        <begin position="12"/>
        <end position="30"/>
    </location>
</feature>
<dbReference type="OrthoDB" id="9782291at2"/>
<dbReference type="SUPFAM" id="SSF48317">
    <property type="entry name" value="Acid phosphatase/Vanadium-dependent haloperoxidase"/>
    <property type="match status" value="1"/>
</dbReference>
<feature type="transmembrane region" description="Helical" evidence="2">
    <location>
        <begin position="50"/>
        <end position="72"/>
    </location>
</feature>
<proteinExistence type="inferred from homology"/>
<protein>
    <submittedName>
        <fullName evidence="5">Alkaline phosphatase</fullName>
    </submittedName>
</protein>
<keyword evidence="2" id="KW-0472">Membrane</keyword>
<keyword evidence="6" id="KW-1185">Reference proteome</keyword>
<sequence>MTHFIQNLVDQYGYFVLGIALLLEFLALPLPGEVLMTYVGLMVFQGDMNWTLSILTAGIGSTIGMTLSYWIGYRLGMPFINKYGSRFHFGPEKLKKTSLWFESYGNKLLIITAFIPGVRHFTGYFSGVTRMPYRTYLAYSCIGAFVWTGTFISLGKILGPKWEQYQHTITKYLLIAGIIAAVIFIMFYVVKKYKTQLFEILIIGLTKGVKTFRSLGRVKFLVLISFVVFLTLFIVMAGLVQDFLAKEFADFDEVTRYIVHAVFDEAWGTWMSGFTSLSSLQVLLTISALSLIWIVIKGKDRILETKFLMLVLIGGEIWDVGLRRIFHRVGPNNLLNSFPSEQTLLTIIFLGFATYLLVRHVSITWVRTIAFLLVIAVSFLVGISRIYFDIQYPSDVVAGYVFGGVWLSLNILMLEIYRLIRNNKVNFLT</sequence>
<evidence type="ECO:0000313" key="6">
    <source>
        <dbReference type="Proteomes" id="UP000078454"/>
    </source>
</evidence>
<evidence type="ECO:0000256" key="1">
    <source>
        <dbReference type="ARBA" id="ARBA00010792"/>
    </source>
</evidence>
<reference evidence="5 6" key="1">
    <citation type="submission" date="2016-05" db="EMBL/GenBank/DDBJ databases">
        <title>Paenibacillus sp. 1ZS3-15 nov., isolated from the rhizosphere soil.</title>
        <authorList>
            <person name="Zhang X.X."/>
            <person name="Zhang J."/>
        </authorList>
    </citation>
    <scope>NUCLEOTIDE SEQUENCE [LARGE SCALE GENOMIC DNA]</scope>
    <source>
        <strain evidence="5 6">1ZS3-15</strain>
    </source>
</reference>
<comment type="caution">
    <text evidence="5">The sequence shown here is derived from an EMBL/GenBank/DDBJ whole genome shotgun (WGS) entry which is preliminary data.</text>
</comment>
<feature type="domain" description="VTT" evidence="4">
    <location>
        <begin position="30"/>
        <end position="155"/>
    </location>
</feature>
<comment type="similarity">
    <text evidence="1">Belongs to the DedA family.</text>
</comment>